<evidence type="ECO:0000313" key="3">
    <source>
        <dbReference type="Proteomes" id="UP001391051"/>
    </source>
</evidence>
<accession>A0ABR1QFC1</accession>
<dbReference type="PANTHER" id="PTHR35605">
    <property type="entry name" value="ECP2 EFFECTOR PROTEIN DOMAIN-CONTAINING PROTEIN-RELATED"/>
    <property type="match status" value="1"/>
</dbReference>
<proteinExistence type="predicted"/>
<evidence type="ECO:0000313" key="2">
    <source>
        <dbReference type="EMBL" id="KAK7952691.1"/>
    </source>
</evidence>
<keyword evidence="1" id="KW-0732">Signal</keyword>
<dbReference type="GeneID" id="92077703"/>
<protein>
    <recommendedName>
        <fullName evidence="4">Secreted protein</fullName>
    </recommendedName>
</protein>
<feature type="chain" id="PRO_5045200962" description="Secreted protein" evidence="1">
    <location>
        <begin position="23"/>
        <end position="176"/>
    </location>
</feature>
<organism evidence="2 3">
    <name type="scientific">Apiospora aurea</name>
    <dbReference type="NCBI Taxonomy" id="335848"/>
    <lineage>
        <taxon>Eukaryota</taxon>
        <taxon>Fungi</taxon>
        <taxon>Dikarya</taxon>
        <taxon>Ascomycota</taxon>
        <taxon>Pezizomycotina</taxon>
        <taxon>Sordariomycetes</taxon>
        <taxon>Xylariomycetidae</taxon>
        <taxon>Amphisphaeriales</taxon>
        <taxon>Apiosporaceae</taxon>
        <taxon>Apiospora</taxon>
    </lineage>
</organism>
<reference evidence="2 3" key="1">
    <citation type="submission" date="2023-01" db="EMBL/GenBank/DDBJ databases">
        <title>Analysis of 21 Apiospora genomes using comparative genomics revels a genus with tremendous synthesis potential of carbohydrate active enzymes and secondary metabolites.</title>
        <authorList>
            <person name="Sorensen T."/>
        </authorList>
    </citation>
    <scope>NUCLEOTIDE SEQUENCE [LARGE SCALE GENOMIC DNA]</scope>
    <source>
        <strain evidence="2 3">CBS 24483</strain>
    </source>
</reference>
<dbReference type="PANTHER" id="PTHR35605:SF1">
    <property type="entry name" value="ECP2 EFFECTOR PROTEIN DOMAIN-CONTAINING PROTEIN-RELATED"/>
    <property type="match status" value="1"/>
</dbReference>
<name>A0ABR1QFC1_9PEZI</name>
<dbReference type="Proteomes" id="UP001391051">
    <property type="component" value="Unassembled WGS sequence"/>
</dbReference>
<evidence type="ECO:0000256" key="1">
    <source>
        <dbReference type="SAM" id="SignalP"/>
    </source>
</evidence>
<gene>
    <name evidence="2" type="ORF">PG986_008419</name>
</gene>
<feature type="signal peptide" evidence="1">
    <location>
        <begin position="1"/>
        <end position="22"/>
    </location>
</feature>
<sequence>MKNLLINLSAASLATMGGIGAAAPNPLPNDVKVPEETTTMNSTTLLESREQDPRGPFCNTPDYTRARKGWVHDAIQSLRDRKDAAGNPAQCAAGAGPKRCDIAACQHHAAIWFCNDNAQPSSVACGTVADYAQVVWDRCSYTWHRHHWTQGQLFDAGPGPGGSGGWGNVVVGYHKC</sequence>
<comment type="caution">
    <text evidence="2">The sequence shown here is derived from an EMBL/GenBank/DDBJ whole genome shotgun (WGS) entry which is preliminary data.</text>
</comment>
<dbReference type="RefSeq" id="XP_066700753.1">
    <property type="nucleotide sequence ID" value="XM_066844641.1"/>
</dbReference>
<keyword evidence="3" id="KW-1185">Reference proteome</keyword>
<dbReference type="EMBL" id="JAQQWE010000005">
    <property type="protein sequence ID" value="KAK7952691.1"/>
    <property type="molecule type" value="Genomic_DNA"/>
</dbReference>
<evidence type="ECO:0008006" key="4">
    <source>
        <dbReference type="Google" id="ProtNLM"/>
    </source>
</evidence>